<accession>A0A6J5YI37</accession>
<dbReference type="PANTHER" id="PTHR46124:SF2">
    <property type="entry name" value="D-AMINOACYL-TRNA DEACYLASE"/>
    <property type="match status" value="1"/>
</dbReference>
<dbReference type="PIRSF" id="PIRSF005902">
    <property type="entry name" value="DNase_TatD"/>
    <property type="match status" value="1"/>
</dbReference>
<dbReference type="EMBL" id="CAFBNC010000007">
    <property type="protein sequence ID" value="CAB4924342.1"/>
    <property type="molecule type" value="Genomic_DNA"/>
</dbReference>
<dbReference type="SUPFAM" id="SSF51556">
    <property type="entry name" value="Metallo-dependent hydrolases"/>
    <property type="match status" value="1"/>
</dbReference>
<dbReference type="GO" id="GO:0046872">
    <property type="term" value="F:metal ion binding"/>
    <property type="evidence" value="ECO:0007669"/>
    <property type="project" value="UniProtKB-KW"/>
</dbReference>
<organism evidence="3">
    <name type="scientific">freshwater metagenome</name>
    <dbReference type="NCBI Taxonomy" id="449393"/>
    <lineage>
        <taxon>unclassified sequences</taxon>
        <taxon>metagenomes</taxon>
        <taxon>ecological metagenomes</taxon>
    </lineage>
</organism>
<evidence type="ECO:0000313" key="3">
    <source>
        <dbReference type="EMBL" id="CAB4323359.1"/>
    </source>
</evidence>
<dbReference type="GO" id="GO:0004536">
    <property type="term" value="F:DNA nuclease activity"/>
    <property type="evidence" value="ECO:0007669"/>
    <property type="project" value="InterPro"/>
</dbReference>
<dbReference type="CDD" id="cd01310">
    <property type="entry name" value="TatD_DNAse"/>
    <property type="match status" value="1"/>
</dbReference>
<dbReference type="InterPro" id="IPR015991">
    <property type="entry name" value="TatD/YcfH-like"/>
</dbReference>
<dbReference type="Gene3D" id="3.20.20.140">
    <property type="entry name" value="Metal-dependent hydrolases"/>
    <property type="match status" value="1"/>
</dbReference>
<dbReference type="InterPro" id="IPR001130">
    <property type="entry name" value="TatD-like"/>
</dbReference>
<keyword evidence="1" id="KW-0479">Metal-binding</keyword>
<gene>
    <name evidence="3" type="ORF">UFOPK1392_01113</name>
    <name evidence="4" type="ORF">UFOPK3733_00269</name>
</gene>
<evidence type="ECO:0000256" key="1">
    <source>
        <dbReference type="ARBA" id="ARBA00022723"/>
    </source>
</evidence>
<dbReference type="AlphaFoldDB" id="A0A6J5YI37"/>
<dbReference type="EMBL" id="CAEMXZ010000040">
    <property type="protein sequence ID" value="CAB4323359.1"/>
    <property type="molecule type" value="Genomic_DNA"/>
</dbReference>
<dbReference type="InterPro" id="IPR032466">
    <property type="entry name" value="Metal_Hydrolase"/>
</dbReference>
<dbReference type="GO" id="GO:0016788">
    <property type="term" value="F:hydrolase activity, acting on ester bonds"/>
    <property type="evidence" value="ECO:0007669"/>
    <property type="project" value="InterPro"/>
</dbReference>
<proteinExistence type="predicted"/>
<evidence type="ECO:0000313" key="4">
    <source>
        <dbReference type="EMBL" id="CAB4924342.1"/>
    </source>
</evidence>
<sequence>MTLRWIDDHCHLDRSDENSPPVDELLAAARSNGVERCITVGCDLATSLEGIAVAREHTGVWATVGVHPHEASGGLGGIEELLSAPEVVAVGECGFDLHYEHSPRDAQAEVFAAQIALAKAHDLALVVHTRSAWPETFAMFDEVGMPERTVIHCFTGGPDEARRCLDMGAFLSFSGIITFKGAPEVREAAELCPLDRVLVETDAPWLAPVPHRGRSNQPAYVTLVAETVADAMGVQLGTLAEATWANANLVYRLPELSI</sequence>
<reference evidence="3" key="1">
    <citation type="submission" date="2020-05" db="EMBL/GenBank/DDBJ databases">
        <authorList>
            <person name="Chiriac C."/>
            <person name="Salcher M."/>
            <person name="Ghai R."/>
            <person name="Kavagutti S V."/>
        </authorList>
    </citation>
    <scope>NUCLEOTIDE SEQUENCE</scope>
</reference>
<keyword evidence="2" id="KW-0378">Hydrolase</keyword>
<dbReference type="Pfam" id="PF01026">
    <property type="entry name" value="TatD_DNase"/>
    <property type="match status" value="1"/>
</dbReference>
<protein>
    <submittedName>
        <fullName evidence="3">Unannotated protein</fullName>
    </submittedName>
</protein>
<evidence type="ECO:0000256" key="2">
    <source>
        <dbReference type="ARBA" id="ARBA00022801"/>
    </source>
</evidence>
<name>A0A6J5YI37_9ZZZZ</name>
<dbReference type="PANTHER" id="PTHR46124">
    <property type="entry name" value="D-AMINOACYL-TRNA DEACYLASE"/>
    <property type="match status" value="1"/>
</dbReference>
<dbReference type="NCBIfam" id="TIGR00010">
    <property type="entry name" value="YchF/TatD family DNA exonuclease"/>
    <property type="match status" value="1"/>
</dbReference>
<dbReference type="FunFam" id="3.20.20.140:FF:000005">
    <property type="entry name" value="TatD family hydrolase"/>
    <property type="match status" value="1"/>
</dbReference>
<dbReference type="GO" id="GO:0005829">
    <property type="term" value="C:cytosol"/>
    <property type="evidence" value="ECO:0007669"/>
    <property type="project" value="TreeGrafter"/>
</dbReference>